<dbReference type="PROSITE" id="PS51257">
    <property type="entry name" value="PROKAR_LIPOPROTEIN"/>
    <property type="match status" value="1"/>
</dbReference>
<dbReference type="GO" id="GO:0030246">
    <property type="term" value="F:carbohydrate binding"/>
    <property type="evidence" value="ECO:0007669"/>
    <property type="project" value="InterPro"/>
</dbReference>
<keyword evidence="3" id="KW-1185">Reference proteome</keyword>
<evidence type="ECO:0000259" key="1">
    <source>
        <dbReference type="Pfam" id="PF16011"/>
    </source>
</evidence>
<dbReference type="STRING" id="192904.SAMN04488514_11371"/>
<dbReference type="CDD" id="cd09620">
    <property type="entry name" value="CBM9_like_3"/>
    <property type="match status" value="1"/>
</dbReference>
<dbReference type="EMBL" id="FNGV01000013">
    <property type="protein sequence ID" value="SDM71087.1"/>
    <property type="molecule type" value="Genomic_DNA"/>
</dbReference>
<dbReference type="AlphaFoldDB" id="A0A1G9VGB4"/>
<dbReference type="SUPFAM" id="SSF49344">
    <property type="entry name" value="CBD9-like"/>
    <property type="match status" value="1"/>
</dbReference>
<sequence length="247" mass="28743">MLKLDFLVFFVPLILVSCNGLIKNEIEEKERYEVVGLENSFEIDGNWNKPEWQEVKPLIINNFKGDTPKFKPRTQMKMVYDATNLYVIFRVEDRYVRCTTTEYNGPVWEDACVEFFFSPTTASPMDYFNLEINCGGTPLMRYNASGQKSKSLPPEVLKRIEIAHSLPEFIDPEIEEPTTWTLEYKLPLEVLSQYSAFDVPKTGTVWYANFYKIAENNSNPHYITWSPIGGVIPDFHQPEFFGKLEFK</sequence>
<dbReference type="RefSeq" id="WP_089893727.1">
    <property type="nucleotide sequence ID" value="NZ_FNGV01000013.1"/>
</dbReference>
<accession>A0A1G9VGB4</accession>
<dbReference type="Proteomes" id="UP000199440">
    <property type="component" value="Unassembled WGS sequence"/>
</dbReference>
<proteinExistence type="predicted"/>
<protein>
    <submittedName>
        <fullName evidence="2">Carbohydrate-binding family 9</fullName>
    </submittedName>
</protein>
<dbReference type="GO" id="GO:0016052">
    <property type="term" value="P:carbohydrate catabolic process"/>
    <property type="evidence" value="ECO:0007669"/>
    <property type="project" value="InterPro"/>
</dbReference>
<evidence type="ECO:0000313" key="2">
    <source>
        <dbReference type="EMBL" id="SDM71087.1"/>
    </source>
</evidence>
<dbReference type="OrthoDB" id="9801646at2"/>
<dbReference type="InterPro" id="IPR010502">
    <property type="entry name" value="Carb-bd_dom_fam9"/>
</dbReference>
<dbReference type="Gene3D" id="2.60.40.1190">
    <property type="match status" value="1"/>
</dbReference>
<gene>
    <name evidence="2" type="ORF">SAMN04488514_11371</name>
</gene>
<reference evidence="2 3" key="1">
    <citation type="submission" date="2016-10" db="EMBL/GenBank/DDBJ databases">
        <authorList>
            <person name="de Groot N.N."/>
        </authorList>
    </citation>
    <scope>NUCLEOTIDE SEQUENCE [LARGE SCALE GENOMIC DNA]</scope>
    <source>
        <strain evidence="2 3">DSM 19886</strain>
    </source>
</reference>
<evidence type="ECO:0000313" key="3">
    <source>
        <dbReference type="Proteomes" id="UP000199440"/>
    </source>
</evidence>
<dbReference type="GO" id="GO:0004553">
    <property type="term" value="F:hydrolase activity, hydrolyzing O-glycosyl compounds"/>
    <property type="evidence" value="ECO:0007669"/>
    <property type="project" value="InterPro"/>
</dbReference>
<dbReference type="Pfam" id="PF16011">
    <property type="entry name" value="CBM9_2"/>
    <property type="match status" value="1"/>
</dbReference>
<feature type="domain" description="Carbohydrate-binding" evidence="1">
    <location>
        <begin position="63"/>
        <end position="246"/>
    </location>
</feature>
<name>A0A1G9VGB4_9FLAO</name>
<organism evidence="2 3">
    <name type="scientific">Kriegella aquimaris</name>
    <dbReference type="NCBI Taxonomy" id="192904"/>
    <lineage>
        <taxon>Bacteria</taxon>
        <taxon>Pseudomonadati</taxon>
        <taxon>Bacteroidota</taxon>
        <taxon>Flavobacteriia</taxon>
        <taxon>Flavobacteriales</taxon>
        <taxon>Flavobacteriaceae</taxon>
        <taxon>Kriegella</taxon>
    </lineage>
</organism>